<feature type="repeat" description="WD" evidence="6">
    <location>
        <begin position="493"/>
        <end position="535"/>
    </location>
</feature>
<dbReference type="SUPFAM" id="SSF50978">
    <property type="entry name" value="WD40 repeat-like"/>
    <property type="match status" value="2"/>
</dbReference>
<comment type="similarity">
    <text evidence="5">Belongs to the WD repeat EBI family.</text>
</comment>
<dbReference type="PROSITE" id="PS50082">
    <property type="entry name" value="WD_REPEATS_2"/>
    <property type="match status" value="8"/>
</dbReference>
<evidence type="ECO:0000259" key="9">
    <source>
        <dbReference type="Pfam" id="PF12894"/>
    </source>
</evidence>
<dbReference type="InterPro" id="IPR015943">
    <property type="entry name" value="WD40/YVTN_repeat-like_dom_sf"/>
</dbReference>
<dbReference type="GO" id="GO:0000118">
    <property type="term" value="C:histone deacetylase complex"/>
    <property type="evidence" value="ECO:0007669"/>
    <property type="project" value="TreeGrafter"/>
</dbReference>
<feature type="repeat" description="WD" evidence="6">
    <location>
        <begin position="775"/>
        <end position="810"/>
    </location>
</feature>
<dbReference type="SMART" id="SM00667">
    <property type="entry name" value="LisH"/>
    <property type="match status" value="2"/>
</dbReference>
<sequence>MATGEDENCSTPPSAEHNRGFDEDADCSTPTLAEHNIGFDEDANCSTPPADEHNSKFDEDEDCSTPRSAEHNIGFDEGENCSTPPSAEHNIGFDEDEDCSTPPLSECDSEFDEDADCSTPTSVLSPFPEDQLNFLIWRFFKDYGYHVTAELFAEDNAVEENCGVEDLSICKGSLKKLLEMLHFKSIVDGDIPQDGNLYDLVPGECFLSESSSTTTETTSVDNCKFCKMKTLYSVVSLIIYPTILCCCCCFALASEDSSFTAVELKCIMCTNYNSSICSLDWSFEEDLLLTGSADKIVRLWNLKDEKEETKNSYREITCFEDENNGVNLPVSNGVVLVSWSPQGDLIASSDSSGKIRICKKDGNFTINCFNVPEDIAILKWNATERLLLTATVDGVISLWSARTGDCVGCFTPFEDDVTDADWKDGATFTACSKDGMLFHCCITSTDASGPFNGHENSINVIKWDPTGNMAATGSSDMMVKIWRFGNEECVGCLKGHTAEVNTLGWHSTDQEILASGSEDGLVCVWDVISAEMLHMLNGHMTPLRMVAFRPGTDMLISCSSDSVICLWNGRNGKRLRKIGNGDRATVNVMMWNRSGKMIAVGRQDGTASMETEETNVPEPVVVPSRRRIPTVWMESPIRAEDLHYLVWRFLKDTGQHRIAKQFELESQVLCSTLDSELPYVCFGSMEILMDALHKKCVQDGDIPEMGSLLELVPATLYHPSEVALSPDTESSRSDSPFDHMLQSRKSVGWLFFGVTDIRPINTCKWGIKVLKILSKVGHNSDVSNCAWNPKEDFLLTGSVDKIVHLWNLENDITNVDENCVLASLDLTTLQVTDCRHLLPDLTFVAWSPDGDTAASVGLAGQFCIWKRDGSFLFTCTHPTHSILLLKWSTDGKHLLTASSNGVSMRLVYLGYKILQEHCNIIVIWTASTGEIYADYGPFSTCVTDADWKDDSTFSVCFDNGTLFHCSPTDPFVMSTFEGHQMRVNMIRWDPAGKLMASCSDDRLVRIWRLNSQTYDFSLSGHTAEVDVLCWHDTDRAILASFLVWNVNRGETLYVFSFHTSPICTLEFRPGSDILASSGLDNRIMLWNVKVGGMLNEIENDDQKRIYELAWNRNGEKLAIAKADGLTSEIWSTSYVGIEFYNHQPSSNIDLYDSSRQYRTTHRIIFLHSCDAHDDMFNSSFQILHMQYSP</sequence>
<organism evidence="10 11">
    <name type="scientific">Trichinella nelsoni</name>
    <dbReference type="NCBI Taxonomy" id="6336"/>
    <lineage>
        <taxon>Eukaryota</taxon>
        <taxon>Metazoa</taxon>
        <taxon>Ecdysozoa</taxon>
        <taxon>Nematoda</taxon>
        <taxon>Enoplea</taxon>
        <taxon>Dorylaimia</taxon>
        <taxon>Trichinellida</taxon>
        <taxon>Trichinellidae</taxon>
        <taxon>Trichinella</taxon>
    </lineage>
</organism>
<evidence type="ECO:0000256" key="4">
    <source>
        <dbReference type="ARBA" id="ARBA00023242"/>
    </source>
</evidence>
<feature type="repeat" description="WD" evidence="6">
    <location>
        <begin position="378"/>
        <end position="409"/>
    </location>
</feature>
<feature type="transmembrane region" description="Helical" evidence="8">
    <location>
        <begin position="231"/>
        <end position="253"/>
    </location>
</feature>
<dbReference type="GO" id="GO:0006357">
    <property type="term" value="P:regulation of transcription by RNA polymerase II"/>
    <property type="evidence" value="ECO:0007669"/>
    <property type="project" value="TreeGrafter"/>
</dbReference>
<dbReference type="GO" id="GO:0003714">
    <property type="term" value="F:transcription corepressor activity"/>
    <property type="evidence" value="ECO:0007669"/>
    <property type="project" value="InterPro"/>
</dbReference>
<evidence type="ECO:0000256" key="2">
    <source>
        <dbReference type="ARBA" id="ARBA00022574"/>
    </source>
</evidence>
<accession>A0A0V0S6K9</accession>
<dbReference type="OrthoDB" id="5916261at2759"/>
<keyword evidence="4" id="KW-0539">Nucleus</keyword>
<dbReference type="EMBL" id="JYDL01000032">
    <property type="protein sequence ID" value="KRX22390.1"/>
    <property type="molecule type" value="Genomic_DNA"/>
</dbReference>
<evidence type="ECO:0000313" key="10">
    <source>
        <dbReference type="EMBL" id="KRX22390.1"/>
    </source>
</evidence>
<evidence type="ECO:0000313" key="11">
    <source>
        <dbReference type="Proteomes" id="UP000054630"/>
    </source>
</evidence>
<dbReference type="Pfam" id="PF12894">
    <property type="entry name" value="ANAPC4_WD40"/>
    <property type="match status" value="1"/>
</dbReference>
<comment type="caution">
    <text evidence="10">The sequence shown here is derived from an EMBL/GenBank/DDBJ whole genome shotgun (WGS) entry which is preliminary data.</text>
</comment>
<dbReference type="Gene3D" id="2.130.10.10">
    <property type="entry name" value="YVTN repeat-like/Quinoprotein amine dehydrogenase"/>
    <property type="match status" value="2"/>
</dbReference>
<dbReference type="PANTHER" id="PTHR22846:SF2">
    <property type="entry name" value="F-BOX-LIKE_WD REPEAT-CONTAINING PROTEIN EBI"/>
    <property type="match status" value="1"/>
</dbReference>
<feature type="domain" description="Anaphase-promoting complex subunit 4-like WD40" evidence="9">
    <location>
        <begin position="337"/>
        <end position="423"/>
    </location>
</feature>
<evidence type="ECO:0000256" key="8">
    <source>
        <dbReference type="SAM" id="Phobius"/>
    </source>
</evidence>
<keyword evidence="11" id="KW-1185">Reference proteome</keyword>
<feature type="region of interest" description="Disordered" evidence="7">
    <location>
        <begin position="1"/>
        <end position="84"/>
    </location>
</feature>
<dbReference type="Pfam" id="PF00400">
    <property type="entry name" value="WD40"/>
    <property type="match status" value="7"/>
</dbReference>
<feature type="repeat" description="WD" evidence="6">
    <location>
        <begin position="451"/>
        <end position="482"/>
    </location>
</feature>
<feature type="repeat" description="WD" evidence="6">
    <location>
        <begin position="536"/>
        <end position="577"/>
    </location>
</feature>
<dbReference type="InterPro" id="IPR006594">
    <property type="entry name" value="LisH"/>
</dbReference>
<comment type="subcellular location">
    <subcellularLocation>
        <location evidence="1">Nucleus</location>
    </subcellularLocation>
</comment>
<dbReference type="InterPro" id="IPR019775">
    <property type="entry name" value="WD40_repeat_CS"/>
</dbReference>
<dbReference type="Proteomes" id="UP000054630">
    <property type="component" value="Unassembled WGS sequence"/>
</dbReference>
<dbReference type="InterPro" id="IPR036322">
    <property type="entry name" value="WD40_repeat_dom_sf"/>
</dbReference>
<evidence type="ECO:0000256" key="1">
    <source>
        <dbReference type="ARBA" id="ARBA00004123"/>
    </source>
</evidence>
<dbReference type="InterPro" id="IPR045183">
    <property type="entry name" value="Ebi-like"/>
</dbReference>
<feature type="repeat" description="WD" evidence="6">
    <location>
        <begin position="1055"/>
        <end position="1096"/>
    </location>
</feature>
<dbReference type="InterPro" id="IPR020472">
    <property type="entry name" value="WD40_PAC1"/>
</dbReference>
<dbReference type="AlphaFoldDB" id="A0A0V0S6K9"/>
<gene>
    <name evidence="10" type="primary">Tbl1x</name>
    <name evidence="10" type="ORF">T07_6131</name>
</gene>
<name>A0A0V0S6K9_9BILA</name>
<keyword evidence="8" id="KW-1133">Transmembrane helix</keyword>
<dbReference type="PANTHER" id="PTHR22846">
    <property type="entry name" value="WD40 REPEAT PROTEIN"/>
    <property type="match status" value="1"/>
</dbReference>
<evidence type="ECO:0000256" key="3">
    <source>
        <dbReference type="ARBA" id="ARBA00022737"/>
    </source>
</evidence>
<feature type="repeat" description="WD" evidence="6">
    <location>
        <begin position="976"/>
        <end position="1017"/>
    </location>
</feature>
<dbReference type="InterPro" id="IPR001680">
    <property type="entry name" value="WD40_rpt"/>
</dbReference>
<keyword evidence="2 6" id="KW-0853">WD repeat</keyword>
<dbReference type="PRINTS" id="PR00320">
    <property type="entry name" value="GPROTEINBRPT"/>
</dbReference>
<dbReference type="InterPro" id="IPR024977">
    <property type="entry name" value="Apc4-like_WD40_dom"/>
</dbReference>
<dbReference type="CDD" id="cd00200">
    <property type="entry name" value="WD40"/>
    <property type="match status" value="1"/>
</dbReference>
<evidence type="ECO:0000256" key="7">
    <source>
        <dbReference type="SAM" id="MobiDB-lite"/>
    </source>
</evidence>
<feature type="repeat" description="WD" evidence="6">
    <location>
        <begin position="269"/>
        <end position="310"/>
    </location>
</feature>
<proteinExistence type="inferred from homology"/>
<dbReference type="SMART" id="SM00320">
    <property type="entry name" value="WD40"/>
    <property type="match status" value="15"/>
</dbReference>
<evidence type="ECO:0000256" key="5">
    <source>
        <dbReference type="ARBA" id="ARBA00025741"/>
    </source>
</evidence>
<keyword evidence="8" id="KW-0812">Transmembrane</keyword>
<dbReference type="STRING" id="6336.A0A0V0S6K9"/>
<reference evidence="10 11" key="1">
    <citation type="submission" date="2015-01" db="EMBL/GenBank/DDBJ databases">
        <title>Evolution of Trichinella species and genotypes.</title>
        <authorList>
            <person name="Korhonen P.K."/>
            <person name="Edoardo P."/>
            <person name="Giuseppe L.R."/>
            <person name="Gasser R.B."/>
        </authorList>
    </citation>
    <scope>NUCLEOTIDE SEQUENCE [LARGE SCALE GENOMIC DNA]</scope>
    <source>
        <strain evidence="10">ISS37</strain>
    </source>
</reference>
<protein>
    <submittedName>
        <fullName evidence="10">F-box-like/WD repeat-containing protein TBL1XR1-B</fullName>
    </submittedName>
</protein>
<keyword evidence="8" id="KW-0472">Membrane</keyword>
<evidence type="ECO:0000256" key="6">
    <source>
        <dbReference type="PROSITE-ProRule" id="PRU00221"/>
    </source>
</evidence>
<dbReference type="PROSITE" id="PS00678">
    <property type="entry name" value="WD_REPEATS_1"/>
    <property type="match status" value="4"/>
</dbReference>
<dbReference type="PROSITE" id="PS50896">
    <property type="entry name" value="LISH"/>
    <property type="match status" value="1"/>
</dbReference>
<dbReference type="PROSITE" id="PS50294">
    <property type="entry name" value="WD_REPEATS_REGION"/>
    <property type="match status" value="7"/>
</dbReference>
<keyword evidence="3" id="KW-0677">Repeat</keyword>